<reference evidence="2" key="3">
    <citation type="submission" date="2022-06" db="UniProtKB">
        <authorList>
            <consortium name="EnsemblPlants"/>
        </authorList>
    </citation>
    <scope>IDENTIFICATION</scope>
</reference>
<dbReference type="Gramene" id="TuG1812G0400001823.01.T01">
    <property type="protein sequence ID" value="TuG1812G0400001823.01.T01.cds300299"/>
    <property type="gene ID" value="TuG1812G0400001823.01"/>
</dbReference>
<dbReference type="AlphaFoldDB" id="A0A8R7U6C7"/>
<accession>A0A8R7U6C7</accession>
<evidence type="ECO:0000313" key="3">
    <source>
        <dbReference type="Proteomes" id="UP000015106"/>
    </source>
</evidence>
<reference evidence="3" key="1">
    <citation type="journal article" date="2013" name="Nature">
        <title>Draft genome of the wheat A-genome progenitor Triticum urartu.</title>
        <authorList>
            <person name="Ling H.Q."/>
            <person name="Zhao S."/>
            <person name="Liu D."/>
            <person name="Wang J."/>
            <person name="Sun H."/>
            <person name="Zhang C."/>
            <person name="Fan H."/>
            <person name="Li D."/>
            <person name="Dong L."/>
            <person name="Tao Y."/>
            <person name="Gao C."/>
            <person name="Wu H."/>
            <person name="Li Y."/>
            <person name="Cui Y."/>
            <person name="Guo X."/>
            <person name="Zheng S."/>
            <person name="Wang B."/>
            <person name="Yu K."/>
            <person name="Liang Q."/>
            <person name="Yang W."/>
            <person name="Lou X."/>
            <person name="Chen J."/>
            <person name="Feng M."/>
            <person name="Jian J."/>
            <person name="Zhang X."/>
            <person name="Luo G."/>
            <person name="Jiang Y."/>
            <person name="Liu J."/>
            <person name="Wang Z."/>
            <person name="Sha Y."/>
            <person name="Zhang B."/>
            <person name="Wu H."/>
            <person name="Tang D."/>
            <person name="Shen Q."/>
            <person name="Xue P."/>
            <person name="Zou S."/>
            <person name="Wang X."/>
            <person name="Liu X."/>
            <person name="Wang F."/>
            <person name="Yang Y."/>
            <person name="An X."/>
            <person name="Dong Z."/>
            <person name="Zhang K."/>
            <person name="Zhang X."/>
            <person name="Luo M.C."/>
            <person name="Dvorak J."/>
            <person name="Tong Y."/>
            <person name="Wang J."/>
            <person name="Yang H."/>
            <person name="Li Z."/>
            <person name="Wang D."/>
            <person name="Zhang A."/>
            <person name="Wang J."/>
        </authorList>
    </citation>
    <scope>NUCLEOTIDE SEQUENCE</scope>
    <source>
        <strain evidence="3">cv. G1812</strain>
    </source>
</reference>
<reference evidence="2" key="2">
    <citation type="submission" date="2018-03" db="EMBL/GenBank/DDBJ databases">
        <title>The Triticum urartu genome reveals the dynamic nature of wheat genome evolution.</title>
        <authorList>
            <person name="Ling H."/>
            <person name="Ma B."/>
            <person name="Shi X."/>
            <person name="Liu H."/>
            <person name="Dong L."/>
            <person name="Sun H."/>
            <person name="Cao Y."/>
            <person name="Gao Q."/>
            <person name="Zheng S."/>
            <person name="Li Y."/>
            <person name="Yu Y."/>
            <person name="Du H."/>
            <person name="Qi M."/>
            <person name="Li Y."/>
            <person name="Yu H."/>
            <person name="Cui Y."/>
            <person name="Wang N."/>
            <person name="Chen C."/>
            <person name="Wu H."/>
            <person name="Zhao Y."/>
            <person name="Zhang J."/>
            <person name="Li Y."/>
            <person name="Zhou W."/>
            <person name="Zhang B."/>
            <person name="Hu W."/>
            <person name="Eijk M."/>
            <person name="Tang J."/>
            <person name="Witsenboer H."/>
            <person name="Zhao S."/>
            <person name="Li Z."/>
            <person name="Zhang A."/>
            <person name="Wang D."/>
            <person name="Liang C."/>
        </authorList>
    </citation>
    <scope>NUCLEOTIDE SEQUENCE [LARGE SCALE GENOMIC DNA]</scope>
    <source>
        <strain evidence="2">cv. G1812</strain>
    </source>
</reference>
<dbReference type="PANTHER" id="PTHR19446">
    <property type="entry name" value="REVERSE TRANSCRIPTASES"/>
    <property type="match status" value="1"/>
</dbReference>
<dbReference type="Proteomes" id="UP000015106">
    <property type="component" value="Chromosome 4"/>
</dbReference>
<dbReference type="EnsemblPlants" id="TuG1812G0400001823.01.T01">
    <property type="protein sequence ID" value="TuG1812G0400001823.01.T01.cds300299"/>
    <property type="gene ID" value="TuG1812G0400001823.01"/>
</dbReference>
<organism evidence="2 3">
    <name type="scientific">Triticum urartu</name>
    <name type="common">Red wild einkorn</name>
    <name type="synonym">Crithodium urartu</name>
    <dbReference type="NCBI Taxonomy" id="4572"/>
    <lineage>
        <taxon>Eukaryota</taxon>
        <taxon>Viridiplantae</taxon>
        <taxon>Streptophyta</taxon>
        <taxon>Embryophyta</taxon>
        <taxon>Tracheophyta</taxon>
        <taxon>Spermatophyta</taxon>
        <taxon>Magnoliopsida</taxon>
        <taxon>Liliopsida</taxon>
        <taxon>Poales</taxon>
        <taxon>Poaceae</taxon>
        <taxon>BOP clade</taxon>
        <taxon>Pooideae</taxon>
        <taxon>Triticodae</taxon>
        <taxon>Triticeae</taxon>
        <taxon>Triticinae</taxon>
        <taxon>Triticum</taxon>
    </lineage>
</organism>
<name>A0A8R7U6C7_TRIUA</name>
<proteinExistence type="predicted"/>
<protein>
    <recommendedName>
        <fullName evidence="1">Reverse transcriptase domain-containing protein</fullName>
    </recommendedName>
</protein>
<keyword evidence="3" id="KW-1185">Reference proteome</keyword>
<evidence type="ECO:0000313" key="2">
    <source>
        <dbReference type="EnsemblPlants" id="TuG1812G0400001823.01.T01.cds300299"/>
    </source>
</evidence>
<dbReference type="InterPro" id="IPR000477">
    <property type="entry name" value="RT_dom"/>
</dbReference>
<sequence>LINVPFKICAKAYATRLTRVAQRVILKSQTAFLKGHNILEGPIALLEIVHKLKKKKQQGVLLKLDFKKAYNHVNWEFV</sequence>
<dbReference type="Pfam" id="PF00078">
    <property type="entry name" value="RVT_1"/>
    <property type="match status" value="1"/>
</dbReference>
<evidence type="ECO:0000259" key="1">
    <source>
        <dbReference type="Pfam" id="PF00078"/>
    </source>
</evidence>
<feature type="domain" description="Reverse transcriptase" evidence="1">
    <location>
        <begin position="2"/>
        <end position="77"/>
    </location>
</feature>